<keyword evidence="1" id="KW-0472">Membrane</keyword>
<dbReference type="Proteomes" id="UP000654075">
    <property type="component" value="Unassembled WGS sequence"/>
</dbReference>
<keyword evidence="1" id="KW-1133">Transmembrane helix</keyword>
<proteinExistence type="predicted"/>
<name>A0A813FQD2_POLGL</name>
<organism evidence="2 4">
    <name type="scientific">Polarella glacialis</name>
    <name type="common">Dinoflagellate</name>
    <dbReference type="NCBI Taxonomy" id="89957"/>
    <lineage>
        <taxon>Eukaryota</taxon>
        <taxon>Sar</taxon>
        <taxon>Alveolata</taxon>
        <taxon>Dinophyceae</taxon>
        <taxon>Suessiales</taxon>
        <taxon>Suessiaceae</taxon>
        <taxon>Polarella</taxon>
    </lineage>
</organism>
<comment type="caution">
    <text evidence="2">The sequence shown here is derived from an EMBL/GenBank/DDBJ whole genome shotgun (WGS) entry which is preliminary data.</text>
</comment>
<evidence type="ECO:0000313" key="3">
    <source>
        <dbReference type="EMBL" id="CAE8743785.1"/>
    </source>
</evidence>
<protein>
    <submittedName>
        <fullName evidence="2">Uncharacterized protein</fullName>
    </submittedName>
</protein>
<evidence type="ECO:0000256" key="1">
    <source>
        <dbReference type="SAM" id="Phobius"/>
    </source>
</evidence>
<keyword evidence="4" id="KW-1185">Reference proteome</keyword>
<accession>A0A813FQD2</accession>
<dbReference type="EMBL" id="CAJNNV010025170">
    <property type="protein sequence ID" value="CAE8612840.1"/>
    <property type="molecule type" value="Genomic_DNA"/>
</dbReference>
<evidence type="ECO:0000313" key="2">
    <source>
        <dbReference type="EMBL" id="CAE8612840.1"/>
    </source>
</evidence>
<reference evidence="2" key="1">
    <citation type="submission" date="2021-02" db="EMBL/GenBank/DDBJ databases">
        <authorList>
            <person name="Dougan E. K."/>
            <person name="Rhodes N."/>
            <person name="Thang M."/>
            <person name="Chan C."/>
        </authorList>
    </citation>
    <scope>NUCLEOTIDE SEQUENCE</scope>
</reference>
<sequence>MALRQRRTRMGPVCAWALLAVLAGYAASAFIRLPSGSGARVATTSLKELRTQRVALNFWQNANDQPEGLVQIGEQNSLSSMDANEMKFPTTTFIYILFFGGFVAFIWNFYQDEQVEEAARLAEKAAKKAALLATASL</sequence>
<keyword evidence="1" id="KW-0812">Transmembrane</keyword>
<gene>
    <name evidence="2" type="ORF">PGLA1383_LOCUS30628</name>
    <name evidence="3" type="ORF">PGLA2088_LOCUS51578</name>
</gene>
<dbReference type="AlphaFoldDB" id="A0A813FQD2"/>
<dbReference type="EMBL" id="CAJNNW010037676">
    <property type="protein sequence ID" value="CAE8743785.1"/>
    <property type="molecule type" value="Genomic_DNA"/>
</dbReference>
<dbReference type="Proteomes" id="UP000626109">
    <property type="component" value="Unassembled WGS sequence"/>
</dbReference>
<feature type="transmembrane region" description="Helical" evidence="1">
    <location>
        <begin position="92"/>
        <end position="110"/>
    </location>
</feature>
<evidence type="ECO:0000313" key="4">
    <source>
        <dbReference type="Proteomes" id="UP000654075"/>
    </source>
</evidence>